<dbReference type="GO" id="GO:0046872">
    <property type="term" value="F:metal ion binding"/>
    <property type="evidence" value="ECO:0007669"/>
    <property type="project" value="UniProtKB-KW"/>
</dbReference>
<evidence type="ECO:0000256" key="6">
    <source>
        <dbReference type="ARBA" id="ARBA00022842"/>
    </source>
</evidence>
<dbReference type="Gene3D" id="3.40.50.300">
    <property type="entry name" value="P-loop containing nucleotide triphosphate hydrolases"/>
    <property type="match status" value="1"/>
</dbReference>
<keyword evidence="5 10" id="KW-0547">Nucleotide-binding</keyword>
<evidence type="ECO:0000256" key="2">
    <source>
        <dbReference type="ARBA" id="ARBA00009638"/>
    </source>
</evidence>
<keyword evidence="3 10" id="KW-0132">Cell division</keyword>
<evidence type="ECO:0000256" key="5">
    <source>
        <dbReference type="ARBA" id="ARBA00022741"/>
    </source>
</evidence>
<proteinExistence type="inferred from homology"/>
<name>A0A0A8HV42_CAMLA</name>
<dbReference type="Pfam" id="PF01926">
    <property type="entry name" value="MMR_HSR1"/>
    <property type="match status" value="1"/>
</dbReference>
<keyword evidence="6" id="KW-0460">Magnesium</keyword>
<keyword evidence="8 10" id="KW-0717">Septation</keyword>
<dbReference type="InterPro" id="IPR030393">
    <property type="entry name" value="G_ENGB_dom"/>
</dbReference>
<dbReference type="HAMAP" id="MF_00321">
    <property type="entry name" value="GTPase_EngB"/>
    <property type="match status" value="1"/>
</dbReference>
<evidence type="ECO:0000256" key="4">
    <source>
        <dbReference type="ARBA" id="ARBA00022723"/>
    </source>
</evidence>
<comment type="cofactor">
    <cofactor evidence="1">
        <name>Mg(2+)</name>
        <dbReference type="ChEBI" id="CHEBI:18420"/>
    </cofactor>
</comment>
<dbReference type="KEGG" id="cln:UPTC3659_0755"/>
<evidence type="ECO:0000256" key="8">
    <source>
        <dbReference type="ARBA" id="ARBA00023210"/>
    </source>
</evidence>
<dbReference type="SUPFAM" id="SSF52540">
    <property type="entry name" value="P-loop containing nucleoside triphosphate hydrolases"/>
    <property type="match status" value="1"/>
</dbReference>
<dbReference type="InterPro" id="IPR019987">
    <property type="entry name" value="GTP-bd_ribosome_bio_YsxC"/>
</dbReference>
<dbReference type="PROSITE" id="PS51706">
    <property type="entry name" value="G_ENGB"/>
    <property type="match status" value="1"/>
</dbReference>
<dbReference type="GO" id="GO:0000917">
    <property type="term" value="P:division septum assembly"/>
    <property type="evidence" value="ECO:0007669"/>
    <property type="project" value="UniProtKB-KW"/>
</dbReference>
<comment type="function">
    <text evidence="10">Necessary for normal cell division and for the maintenance of normal septation.</text>
</comment>
<evidence type="ECO:0000259" key="11">
    <source>
        <dbReference type="PROSITE" id="PS51706"/>
    </source>
</evidence>
<sequence length="199" mass="22503">MILNAKFLTSASKIDEALQPIYTEIAFLGRSNVGKSSLINTLCKNKNLAKSSSTPGKTQLINFFEVDCKKDDDKFKLIFIDLPGFGYAKVSKKTKAIWNKNLDEFLKERSSIKLFIHLIDSRHDNLDIDANLDLYLDSFIRADQKKITVFTKADKLNQSQKAKILNANKNAILVSNLKKSGIDKLEQKIILESLGFNEE</sequence>
<dbReference type="EMBL" id="CP007775">
    <property type="protein sequence ID" value="AJD01603.1"/>
    <property type="molecule type" value="Genomic_DNA"/>
</dbReference>
<dbReference type="GO" id="GO:0005829">
    <property type="term" value="C:cytosol"/>
    <property type="evidence" value="ECO:0007669"/>
    <property type="project" value="TreeGrafter"/>
</dbReference>
<dbReference type="GO" id="GO:0005525">
    <property type="term" value="F:GTP binding"/>
    <property type="evidence" value="ECO:0007669"/>
    <property type="project" value="UniProtKB-UniRule"/>
</dbReference>
<reference evidence="12 13" key="1">
    <citation type="journal article" date="2014" name="Genome Biol. Evol.">
        <title>Comparative Genomics of the Campylobacter lari Group.</title>
        <authorList>
            <person name="Miller W.G."/>
            <person name="Yee E."/>
            <person name="Chapman M.H."/>
            <person name="Smith T.P."/>
            <person name="Bono J.L."/>
            <person name="Huynh S."/>
            <person name="Parker C.T."/>
            <person name="Vandamme P."/>
            <person name="Luong K."/>
            <person name="Korlach J."/>
        </authorList>
    </citation>
    <scope>NUCLEOTIDE SEQUENCE [LARGE SCALE GENOMIC DNA]</scope>
    <source>
        <strain evidence="13">RM3659</strain>
    </source>
</reference>
<evidence type="ECO:0000256" key="1">
    <source>
        <dbReference type="ARBA" id="ARBA00001946"/>
    </source>
</evidence>
<feature type="domain" description="EngB-type G" evidence="11">
    <location>
        <begin position="21"/>
        <end position="195"/>
    </location>
</feature>
<protein>
    <recommendedName>
        <fullName evidence="10">Probable GTP-binding protein EngB</fullName>
    </recommendedName>
</protein>
<accession>A0A0A8HV42</accession>
<evidence type="ECO:0000313" key="12">
    <source>
        <dbReference type="EMBL" id="AJD01603.1"/>
    </source>
</evidence>
<dbReference type="PANTHER" id="PTHR11649:SF13">
    <property type="entry name" value="ENGB-TYPE G DOMAIN-CONTAINING PROTEIN"/>
    <property type="match status" value="1"/>
</dbReference>
<dbReference type="AlphaFoldDB" id="A0A0A8HV42"/>
<evidence type="ECO:0000256" key="9">
    <source>
        <dbReference type="ARBA" id="ARBA00023306"/>
    </source>
</evidence>
<evidence type="ECO:0000313" key="13">
    <source>
        <dbReference type="Proteomes" id="UP000031130"/>
    </source>
</evidence>
<evidence type="ECO:0000256" key="3">
    <source>
        <dbReference type="ARBA" id="ARBA00022618"/>
    </source>
</evidence>
<dbReference type="RefSeq" id="WP_039625884.1">
    <property type="nucleotide sequence ID" value="NZ_CP007775.1"/>
</dbReference>
<dbReference type="InterPro" id="IPR027417">
    <property type="entry name" value="P-loop_NTPase"/>
</dbReference>
<keyword evidence="7 10" id="KW-0342">GTP-binding</keyword>
<organism evidence="12 13">
    <name type="scientific">Campylobacter lari NCTC 11845</name>
    <dbReference type="NCBI Taxonomy" id="1388749"/>
    <lineage>
        <taxon>Bacteria</taxon>
        <taxon>Pseudomonadati</taxon>
        <taxon>Campylobacterota</taxon>
        <taxon>Epsilonproteobacteria</taxon>
        <taxon>Campylobacterales</taxon>
        <taxon>Campylobacteraceae</taxon>
        <taxon>Campylobacter</taxon>
    </lineage>
</organism>
<evidence type="ECO:0000256" key="10">
    <source>
        <dbReference type="HAMAP-Rule" id="MF_00321"/>
    </source>
</evidence>
<comment type="similarity">
    <text evidence="2 10">Belongs to the TRAFAC class TrmE-Era-EngA-EngB-Septin-like GTPase superfamily. EngB GTPase family.</text>
</comment>
<dbReference type="NCBIfam" id="TIGR03598">
    <property type="entry name" value="GTPase_YsxC"/>
    <property type="match status" value="1"/>
</dbReference>
<dbReference type="InterPro" id="IPR006073">
    <property type="entry name" value="GTP-bd"/>
</dbReference>
<keyword evidence="9 10" id="KW-0131">Cell cycle</keyword>
<dbReference type="HOGENOM" id="CLU_033732_3_2_7"/>
<evidence type="ECO:0000256" key="7">
    <source>
        <dbReference type="ARBA" id="ARBA00023134"/>
    </source>
</evidence>
<dbReference type="OrthoDB" id="9804921at2"/>
<keyword evidence="4" id="KW-0479">Metal-binding</keyword>
<dbReference type="Proteomes" id="UP000031130">
    <property type="component" value="Chromosome"/>
</dbReference>
<dbReference type="CDD" id="cd01876">
    <property type="entry name" value="YihA_EngB"/>
    <property type="match status" value="1"/>
</dbReference>
<gene>
    <name evidence="10 12" type="primary">engB</name>
    <name evidence="12" type="ORF">UPTC3659_0755</name>
</gene>
<dbReference type="PANTHER" id="PTHR11649">
    <property type="entry name" value="MSS1/TRME-RELATED GTP-BINDING PROTEIN"/>
    <property type="match status" value="1"/>
</dbReference>